<dbReference type="EMBL" id="SRLO01000234">
    <property type="protein sequence ID" value="TNN65478.1"/>
    <property type="molecule type" value="Genomic_DNA"/>
</dbReference>
<keyword evidence="3" id="KW-1185">Reference proteome</keyword>
<evidence type="ECO:0000313" key="3">
    <source>
        <dbReference type="Proteomes" id="UP000314294"/>
    </source>
</evidence>
<gene>
    <name evidence="2" type="ORF">EYF80_024297</name>
</gene>
<dbReference type="Proteomes" id="UP000314294">
    <property type="component" value="Unassembled WGS sequence"/>
</dbReference>
<dbReference type="AlphaFoldDB" id="A0A4Z2HI14"/>
<name>A0A4Z2HI14_9TELE</name>
<accession>A0A4Z2HI14</accession>
<sequence>MAGGLPLTDALNPPRIDAFFIWSNTHSVMTPNSGRDGENRGGRGNSDAARSTRHLLSDSGVTGDLVRATLEPQHRVLVQQLGQQQNPALWTTSSYGRRRATGTRHSPAAKGPSAPWSPPPPGGKEEGDSQPHRADPFLLRASHWLLLVSITVMAIK</sequence>
<feature type="region of interest" description="Disordered" evidence="1">
    <location>
        <begin position="78"/>
        <end position="135"/>
    </location>
</feature>
<reference evidence="2 3" key="1">
    <citation type="submission" date="2019-03" db="EMBL/GenBank/DDBJ databases">
        <title>First draft genome of Liparis tanakae, snailfish: a comprehensive survey of snailfish specific genes.</title>
        <authorList>
            <person name="Kim W."/>
            <person name="Song I."/>
            <person name="Jeong J.-H."/>
            <person name="Kim D."/>
            <person name="Kim S."/>
            <person name="Ryu S."/>
            <person name="Song J.Y."/>
            <person name="Lee S.K."/>
        </authorList>
    </citation>
    <scope>NUCLEOTIDE SEQUENCE [LARGE SCALE GENOMIC DNA]</scope>
    <source>
        <tissue evidence="2">Muscle</tissue>
    </source>
</reference>
<comment type="caution">
    <text evidence="2">The sequence shown here is derived from an EMBL/GenBank/DDBJ whole genome shotgun (WGS) entry which is preliminary data.</text>
</comment>
<protein>
    <submittedName>
        <fullName evidence="2">Uncharacterized protein</fullName>
    </submittedName>
</protein>
<feature type="compositionally biased region" description="Polar residues" evidence="1">
    <location>
        <begin position="80"/>
        <end position="95"/>
    </location>
</feature>
<feature type="region of interest" description="Disordered" evidence="1">
    <location>
        <begin position="29"/>
        <end position="61"/>
    </location>
</feature>
<organism evidence="2 3">
    <name type="scientific">Liparis tanakae</name>
    <name type="common">Tanaka's snailfish</name>
    <dbReference type="NCBI Taxonomy" id="230148"/>
    <lineage>
        <taxon>Eukaryota</taxon>
        <taxon>Metazoa</taxon>
        <taxon>Chordata</taxon>
        <taxon>Craniata</taxon>
        <taxon>Vertebrata</taxon>
        <taxon>Euteleostomi</taxon>
        <taxon>Actinopterygii</taxon>
        <taxon>Neopterygii</taxon>
        <taxon>Teleostei</taxon>
        <taxon>Neoteleostei</taxon>
        <taxon>Acanthomorphata</taxon>
        <taxon>Eupercaria</taxon>
        <taxon>Perciformes</taxon>
        <taxon>Cottioidei</taxon>
        <taxon>Cottales</taxon>
        <taxon>Liparidae</taxon>
        <taxon>Liparis</taxon>
    </lineage>
</organism>
<evidence type="ECO:0000256" key="1">
    <source>
        <dbReference type="SAM" id="MobiDB-lite"/>
    </source>
</evidence>
<evidence type="ECO:0000313" key="2">
    <source>
        <dbReference type="EMBL" id="TNN65478.1"/>
    </source>
</evidence>
<feature type="compositionally biased region" description="Basic and acidic residues" evidence="1">
    <location>
        <begin position="123"/>
        <end position="135"/>
    </location>
</feature>
<proteinExistence type="predicted"/>